<accession>A0A822VBM4</accession>
<proteinExistence type="predicted"/>
<feature type="compositionally biased region" description="Basic residues" evidence="1">
    <location>
        <begin position="36"/>
        <end position="53"/>
    </location>
</feature>
<comment type="caution">
    <text evidence="2">The sequence shown here is derived from an EMBL/GenBank/DDBJ whole genome shotgun (WGS) entry which is preliminary data.</text>
</comment>
<dbReference type="Proteomes" id="UP000192074">
    <property type="component" value="Unassembled WGS sequence"/>
</dbReference>
<dbReference type="EMBL" id="FCNL01000042">
    <property type="protein sequence ID" value="CVI25337.1"/>
    <property type="molecule type" value="Genomic_DNA"/>
</dbReference>
<reference evidence="2 3" key="1">
    <citation type="submission" date="2016-01" db="EMBL/GenBank/DDBJ databases">
        <authorList>
            <person name="Regsiter A."/>
            <person name="william w."/>
        </authorList>
    </citation>
    <scope>NUCLEOTIDE SEQUENCE [LARGE SCALE GENOMIC DNA]</scope>
    <source>
        <strain evidence="2 3">B6</strain>
    </source>
</reference>
<evidence type="ECO:0000313" key="2">
    <source>
        <dbReference type="EMBL" id="CVI25337.1"/>
    </source>
</evidence>
<feature type="region of interest" description="Disordered" evidence="1">
    <location>
        <begin position="36"/>
        <end position="64"/>
    </location>
</feature>
<evidence type="ECO:0000313" key="3">
    <source>
        <dbReference type="Proteomes" id="UP000192074"/>
    </source>
</evidence>
<name>A0A822VBM4_AGRTU</name>
<dbReference type="AlphaFoldDB" id="A0A822VBM4"/>
<protein>
    <submittedName>
        <fullName evidence="2">Uncharacterized protein</fullName>
    </submittedName>
</protein>
<evidence type="ECO:0000256" key="1">
    <source>
        <dbReference type="SAM" id="MobiDB-lite"/>
    </source>
</evidence>
<feature type="compositionally biased region" description="Basic and acidic residues" evidence="1">
    <location>
        <begin position="55"/>
        <end position="64"/>
    </location>
</feature>
<organism evidence="2 3">
    <name type="scientific">Agrobacterium tumefaciens str. B6</name>
    <dbReference type="NCBI Taxonomy" id="1183423"/>
    <lineage>
        <taxon>Bacteria</taxon>
        <taxon>Pseudomonadati</taxon>
        <taxon>Pseudomonadota</taxon>
        <taxon>Alphaproteobacteria</taxon>
        <taxon>Hyphomicrobiales</taxon>
        <taxon>Rhizobiaceae</taxon>
        <taxon>Rhizobium/Agrobacterium group</taxon>
        <taxon>Agrobacterium</taxon>
        <taxon>Agrobacterium tumefaciens complex</taxon>
    </lineage>
</organism>
<sequence length="64" mass="7499">MTVGSTDADAPRNHVIDVIAFYQGIWARQQDCRSRRAKRTRQTKARWKCKARRGPFTDHSMHIN</sequence>
<gene>
    <name evidence="2" type="ORF">AGR4A_pAt30152</name>
</gene>